<evidence type="ECO:0000313" key="11">
    <source>
        <dbReference type="Proteomes" id="UP000738402"/>
    </source>
</evidence>
<proteinExistence type="inferred from homology"/>
<dbReference type="PANTHER" id="PTHR31018:SF3">
    <property type="entry name" value="RECEPTOR PROTEIN-TYROSINE KINASE"/>
    <property type="match status" value="1"/>
</dbReference>
<evidence type="ECO:0000256" key="9">
    <source>
        <dbReference type="SAM" id="SignalP"/>
    </source>
</evidence>
<keyword evidence="7" id="KW-0325">Glycoprotein</keyword>
<comment type="similarity">
    <text evidence="3">Belongs to the SPS2 family.</text>
</comment>
<accession>A0AAN6D6C4</accession>
<dbReference type="EMBL" id="JAHLUH010000005">
    <property type="protein sequence ID" value="KAG7728096.1"/>
    <property type="molecule type" value="Genomic_DNA"/>
</dbReference>
<feature type="region of interest" description="Disordered" evidence="8">
    <location>
        <begin position="391"/>
        <end position="424"/>
    </location>
</feature>
<comment type="subcellular location">
    <subcellularLocation>
        <location evidence="2">Cell membrane</location>
        <topology evidence="2">Lipid-anchor</topology>
        <topology evidence="2">GPI-anchor</topology>
    </subcellularLocation>
    <subcellularLocation>
        <location evidence="1">Secreted</location>
        <location evidence="1">Cell wall</location>
    </subcellularLocation>
</comment>
<comment type="caution">
    <text evidence="10">The sequence shown here is derived from an EMBL/GenBank/DDBJ whole genome shotgun (WGS) entry which is preliminary data.</text>
</comment>
<keyword evidence="4" id="KW-0134">Cell wall</keyword>
<dbReference type="Gene3D" id="3.80.20.20">
    <property type="entry name" value="Receptor L-domain"/>
    <property type="match status" value="2"/>
</dbReference>
<evidence type="ECO:0000256" key="7">
    <source>
        <dbReference type="ARBA" id="ARBA00023180"/>
    </source>
</evidence>
<protein>
    <submittedName>
        <fullName evidence="10">Uncharacterized protein</fullName>
    </submittedName>
</protein>
<dbReference type="InterPro" id="IPR051648">
    <property type="entry name" value="CWI-Assembly_Regulator"/>
</dbReference>
<gene>
    <name evidence="10" type="ORF">KL933_002222</name>
</gene>
<feature type="chain" id="PRO_5042918065" evidence="9">
    <location>
        <begin position="17"/>
        <end position="446"/>
    </location>
</feature>
<keyword evidence="6 9" id="KW-0732">Signal</keyword>
<evidence type="ECO:0000313" key="10">
    <source>
        <dbReference type="EMBL" id="KAG7728096.1"/>
    </source>
</evidence>
<dbReference type="GO" id="GO:0009277">
    <property type="term" value="C:fungal-type cell wall"/>
    <property type="evidence" value="ECO:0007669"/>
    <property type="project" value="TreeGrafter"/>
</dbReference>
<dbReference type="GO" id="GO:0031505">
    <property type="term" value="P:fungal-type cell wall organization"/>
    <property type="evidence" value="ECO:0007669"/>
    <property type="project" value="TreeGrafter"/>
</dbReference>
<dbReference type="AlphaFoldDB" id="A0AAN6D6C4"/>
<evidence type="ECO:0000256" key="6">
    <source>
        <dbReference type="ARBA" id="ARBA00022729"/>
    </source>
</evidence>
<keyword evidence="5" id="KW-0964">Secreted</keyword>
<reference evidence="10" key="1">
    <citation type="journal article" date="2021" name="G3 (Bethesda)">
        <title>Genomic diversity, chromosomal rearrangements, and interspecies hybridization in the ogataea polymorpha species complex.</title>
        <authorList>
            <person name="Hanson S.J."/>
            <person name="Cinneide E.O."/>
            <person name="Salzberg L.I."/>
            <person name="Wolfe K.H."/>
            <person name="McGowan J."/>
            <person name="Fitzpatrick D.A."/>
            <person name="Matlin K."/>
        </authorList>
    </citation>
    <scope>NUCLEOTIDE SEQUENCE</scope>
    <source>
        <strain evidence="10">83-405-1</strain>
    </source>
</reference>
<feature type="signal peptide" evidence="9">
    <location>
        <begin position="1"/>
        <end position="16"/>
    </location>
</feature>
<dbReference type="Proteomes" id="UP000738402">
    <property type="component" value="Unassembled WGS sequence"/>
</dbReference>
<dbReference type="SUPFAM" id="SSF52058">
    <property type="entry name" value="L domain-like"/>
    <property type="match status" value="2"/>
</dbReference>
<name>A0AAN6D6C4_9ASCO</name>
<evidence type="ECO:0000256" key="3">
    <source>
        <dbReference type="ARBA" id="ARBA00005798"/>
    </source>
</evidence>
<evidence type="ECO:0000256" key="8">
    <source>
        <dbReference type="SAM" id="MobiDB-lite"/>
    </source>
</evidence>
<sequence length="446" mass="46214">MQFKLALLALAGCAFAADTTSLKTCFGHHSGALRSICFETRTRLTLLDSTLTSTTSISVPSGCSFSKTLTATAQSDLDELSSCSAIEGDVYITGDLGTASIANVKAIYGSLTAFNCSNLQSLRADSLTTITKQLELTDLYVLDTLSFGSLVSVGSINWVTLPALTQAGLAAGISDCQSIYISDTRLESLEGFNPINVETFNINNNKNLASISSDIKSVSNALSVSYNGDDTNVTFDSLAWANNITFYSVSSISMSNISAVNSSLGVFESNVESLEIPTLTKIGGDLSIIDNDDLSEIDLSDLQSVGGGFVIANNSNLDTIDGFDSLQSIGGAVILKGEFDNATFPKLTTVRGGFDLETTGEADCSEFNSLEKKGGIQGDKFVCSAATESSSSINHSKTSTGSSSATSSGSSDESTSSGSSSSSKAGAAVNTISVFGVMSALLLALL</sequence>
<dbReference type="InterPro" id="IPR036941">
    <property type="entry name" value="Rcpt_L-dom_sf"/>
</dbReference>
<dbReference type="PANTHER" id="PTHR31018">
    <property type="entry name" value="SPORULATION-SPECIFIC PROTEIN-RELATED"/>
    <property type="match status" value="1"/>
</dbReference>
<evidence type="ECO:0000256" key="1">
    <source>
        <dbReference type="ARBA" id="ARBA00004191"/>
    </source>
</evidence>
<evidence type="ECO:0000256" key="4">
    <source>
        <dbReference type="ARBA" id="ARBA00022512"/>
    </source>
</evidence>
<dbReference type="GO" id="GO:0005886">
    <property type="term" value="C:plasma membrane"/>
    <property type="evidence" value="ECO:0007669"/>
    <property type="project" value="UniProtKB-SubCell"/>
</dbReference>
<evidence type="ECO:0000256" key="5">
    <source>
        <dbReference type="ARBA" id="ARBA00022525"/>
    </source>
</evidence>
<organism evidence="10 11">
    <name type="scientific">Ogataea haglerorum</name>
    <dbReference type="NCBI Taxonomy" id="1937702"/>
    <lineage>
        <taxon>Eukaryota</taxon>
        <taxon>Fungi</taxon>
        <taxon>Dikarya</taxon>
        <taxon>Ascomycota</taxon>
        <taxon>Saccharomycotina</taxon>
        <taxon>Pichiomycetes</taxon>
        <taxon>Pichiales</taxon>
        <taxon>Pichiaceae</taxon>
        <taxon>Ogataea</taxon>
    </lineage>
</organism>
<dbReference type="GO" id="GO:0009986">
    <property type="term" value="C:cell surface"/>
    <property type="evidence" value="ECO:0007669"/>
    <property type="project" value="TreeGrafter"/>
</dbReference>
<evidence type="ECO:0000256" key="2">
    <source>
        <dbReference type="ARBA" id="ARBA00004609"/>
    </source>
</evidence>